<feature type="transmembrane region" description="Helical" evidence="2">
    <location>
        <begin position="302"/>
        <end position="321"/>
    </location>
</feature>
<dbReference type="SMART" id="SM00304">
    <property type="entry name" value="HAMP"/>
    <property type="match status" value="1"/>
</dbReference>
<dbReference type="SUPFAM" id="SSF158472">
    <property type="entry name" value="HAMP domain-like"/>
    <property type="match status" value="1"/>
</dbReference>
<gene>
    <name evidence="4" type="ORF">MWN34_10475</name>
</gene>
<dbReference type="SMART" id="SM00331">
    <property type="entry name" value="PP2C_SIG"/>
    <property type="match status" value="1"/>
</dbReference>
<keyword evidence="2" id="KW-0472">Membrane</keyword>
<protein>
    <submittedName>
        <fullName evidence="4">SpoIIE family protein phosphatase</fullName>
    </submittedName>
</protein>
<dbReference type="PANTHER" id="PTHR43156:SF2">
    <property type="entry name" value="STAGE II SPORULATION PROTEIN E"/>
    <property type="match status" value="1"/>
</dbReference>
<organism evidence="4 5">
    <name type="scientific">Ancylobacter crimeensis</name>
    <dbReference type="NCBI Taxonomy" id="2579147"/>
    <lineage>
        <taxon>Bacteria</taxon>
        <taxon>Pseudomonadati</taxon>
        <taxon>Pseudomonadota</taxon>
        <taxon>Alphaproteobacteria</taxon>
        <taxon>Hyphomicrobiales</taxon>
        <taxon>Xanthobacteraceae</taxon>
        <taxon>Ancylobacter</taxon>
    </lineage>
</organism>
<dbReference type="Pfam" id="PF07228">
    <property type="entry name" value="SpoIIE"/>
    <property type="match status" value="1"/>
</dbReference>
<feature type="domain" description="HAMP" evidence="3">
    <location>
        <begin position="321"/>
        <end position="374"/>
    </location>
</feature>
<dbReference type="InterPro" id="IPR001932">
    <property type="entry name" value="PPM-type_phosphatase-like_dom"/>
</dbReference>
<dbReference type="InterPro" id="IPR003660">
    <property type="entry name" value="HAMP_dom"/>
</dbReference>
<accession>A0ABT0DBJ3</accession>
<sequence length="717" mass="76018">MLLRTRITLLVAIGFVLVLAVLTIANRLSDQQDEARFASIATLSRSALWEEIVRGASGSLTALQDDLQDSPAFRNAAHAGDRAGMLAALSAQGLAVGPGDTGTMVVLIGSDREPVATFGAFDAPAPAGAAQGGGADGGTAARAGTTTATATALLDAGTLDRVLGGRRVAGLRQLSANAYVLLAARQIDIGNGPTALLIARSTEEILSHFAELTEAGATLVTLRGRTAGSTDAELWQQAVPELGNGFTPRMPLVEQIGIDGRYFSFISVPITDITGSVTGAVATLRDITDTFGPSRFIARTSLIGALALSLIGIIGLNLYLWRGFRPLESAIGALQAIARGDLSARLEATGTRDEIGRIAEAVDTFRSNARALADARVQRERIRRRQEAVIRHELEGLAAALDSVGREGVLSLLDRKAGEGAPEDPLRRLAGVMRDLSRRIVEQHQTLSSMVHELREALITKTKLAGLQQELEIARQVQLAILPRDVPRDARIEVSGHMTPANEVGGDFFDYFMLDRNTLGFVIADVSGKGVPAALFMAISRTLLKSTALFEPSPAQCLRRINDVLAAENDQMLFVTLVYGVLDLRSGRVTYVNAGHNPPYRIDAGHPPFTLPSTGGMAVAVVEDFPYAEGELTLAPGETLFLFTDGVTEAFDPDGEAYGDARLVDVLDASCTPDTSPAALTEAVRASVRRFERGAPPADDLTCLVVRYRGPGEASVS</sequence>
<dbReference type="PROSITE" id="PS50885">
    <property type="entry name" value="HAMP"/>
    <property type="match status" value="1"/>
</dbReference>
<dbReference type="Proteomes" id="UP001203284">
    <property type="component" value="Unassembled WGS sequence"/>
</dbReference>
<name>A0ABT0DBJ3_9HYPH</name>
<dbReference type="Pfam" id="PF00672">
    <property type="entry name" value="HAMP"/>
    <property type="match status" value="1"/>
</dbReference>
<comment type="caution">
    <text evidence="4">The sequence shown here is derived from an EMBL/GenBank/DDBJ whole genome shotgun (WGS) entry which is preliminary data.</text>
</comment>
<dbReference type="Gene3D" id="3.60.40.10">
    <property type="entry name" value="PPM-type phosphatase domain"/>
    <property type="match status" value="1"/>
</dbReference>
<dbReference type="RefSeq" id="WP_247029041.1">
    <property type="nucleotide sequence ID" value="NZ_JALKCH010000006.1"/>
</dbReference>
<reference evidence="4 5" key="1">
    <citation type="submission" date="2022-04" db="EMBL/GenBank/DDBJ databases">
        <authorList>
            <person name="Grouzdev D.S."/>
            <person name="Pantiukh K.S."/>
            <person name="Krutkina M.S."/>
        </authorList>
    </citation>
    <scope>NUCLEOTIDE SEQUENCE [LARGE SCALE GENOMIC DNA]</scope>
    <source>
        <strain evidence="4 5">6x-1</strain>
    </source>
</reference>
<dbReference type="InterPro" id="IPR036457">
    <property type="entry name" value="PPM-type-like_dom_sf"/>
</dbReference>
<keyword evidence="5" id="KW-1185">Reference proteome</keyword>
<dbReference type="CDD" id="cd06225">
    <property type="entry name" value="HAMP"/>
    <property type="match status" value="1"/>
</dbReference>
<evidence type="ECO:0000256" key="2">
    <source>
        <dbReference type="SAM" id="Phobius"/>
    </source>
</evidence>
<evidence type="ECO:0000313" key="5">
    <source>
        <dbReference type="Proteomes" id="UP001203284"/>
    </source>
</evidence>
<evidence type="ECO:0000313" key="4">
    <source>
        <dbReference type="EMBL" id="MCK0197337.1"/>
    </source>
</evidence>
<evidence type="ECO:0000256" key="1">
    <source>
        <dbReference type="ARBA" id="ARBA00022801"/>
    </source>
</evidence>
<keyword evidence="2" id="KW-1133">Transmembrane helix</keyword>
<proteinExistence type="predicted"/>
<dbReference type="PANTHER" id="PTHR43156">
    <property type="entry name" value="STAGE II SPORULATION PROTEIN E-RELATED"/>
    <property type="match status" value="1"/>
</dbReference>
<dbReference type="Gene3D" id="6.10.340.10">
    <property type="match status" value="1"/>
</dbReference>
<keyword evidence="2" id="KW-0812">Transmembrane</keyword>
<keyword evidence="1" id="KW-0378">Hydrolase</keyword>
<dbReference type="SUPFAM" id="SSF81606">
    <property type="entry name" value="PP2C-like"/>
    <property type="match status" value="1"/>
</dbReference>
<dbReference type="InterPro" id="IPR052016">
    <property type="entry name" value="Bact_Sigma-Reg"/>
</dbReference>
<dbReference type="EMBL" id="JALKCH010000006">
    <property type="protein sequence ID" value="MCK0197337.1"/>
    <property type="molecule type" value="Genomic_DNA"/>
</dbReference>
<evidence type="ECO:0000259" key="3">
    <source>
        <dbReference type="PROSITE" id="PS50885"/>
    </source>
</evidence>